<gene>
    <name evidence="1" type="ORF">ACFY1D_25710</name>
</gene>
<dbReference type="Proteomes" id="UP001602058">
    <property type="component" value="Unassembled WGS sequence"/>
</dbReference>
<dbReference type="RefSeq" id="WP_351087842.1">
    <property type="nucleotide sequence ID" value="NZ_JBEOZG010000065.1"/>
</dbReference>
<evidence type="ECO:0000313" key="1">
    <source>
        <dbReference type="EMBL" id="MFF4524797.1"/>
    </source>
</evidence>
<sequence length="131" mass="13868">MDDSRLDDNRLDEGRRPGAALVAPAERGATRIADRAVAKIASQAAREALGALTPAAMPPHAIAVVQQDTARVRVGLELDYPADIGARCAAVRRRVVQRVEALAGMDVAEVAVLVERLHLAHVPGAAQGRIR</sequence>
<keyword evidence="2" id="KW-1185">Reference proteome</keyword>
<name>A0ABW6UN00_9ACTN</name>
<reference evidence="1 2" key="1">
    <citation type="submission" date="2024-10" db="EMBL/GenBank/DDBJ databases">
        <title>The Natural Products Discovery Center: Release of the First 8490 Sequenced Strains for Exploring Actinobacteria Biosynthetic Diversity.</title>
        <authorList>
            <person name="Kalkreuter E."/>
            <person name="Kautsar S.A."/>
            <person name="Yang D."/>
            <person name="Bader C.D."/>
            <person name="Teijaro C.N."/>
            <person name="Fluegel L."/>
            <person name="Davis C.M."/>
            <person name="Simpson J.R."/>
            <person name="Lauterbach L."/>
            <person name="Steele A.D."/>
            <person name="Gui C."/>
            <person name="Meng S."/>
            <person name="Li G."/>
            <person name="Viehrig K."/>
            <person name="Ye F."/>
            <person name="Su P."/>
            <person name="Kiefer A.F."/>
            <person name="Nichols A."/>
            <person name="Cepeda A.J."/>
            <person name="Yan W."/>
            <person name="Fan B."/>
            <person name="Jiang Y."/>
            <person name="Adhikari A."/>
            <person name="Zheng C.-J."/>
            <person name="Schuster L."/>
            <person name="Cowan T.M."/>
            <person name="Smanski M.J."/>
            <person name="Chevrette M.G."/>
            <person name="De Carvalho L.P.S."/>
            <person name="Shen B."/>
        </authorList>
    </citation>
    <scope>NUCLEOTIDE SEQUENCE [LARGE SCALE GENOMIC DNA]</scope>
    <source>
        <strain evidence="1 2">NPDC001390</strain>
    </source>
</reference>
<evidence type="ECO:0000313" key="2">
    <source>
        <dbReference type="Proteomes" id="UP001602058"/>
    </source>
</evidence>
<protein>
    <recommendedName>
        <fullName evidence="3">Asp23/Gls24 family envelope stress response protein</fullName>
    </recommendedName>
</protein>
<organism evidence="1 2">
    <name type="scientific">Streptomyces bluensis</name>
    <dbReference type="NCBI Taxonomy" id="33897"/>
    <lineage>
        <taxon>Bacteria</taxon>
        <taxon>Bacillati</taxon>
        <taxon>Actinomycetota</taxon>
        <taxon>Actinomycetes</taxon>
        <taxon>Kitasatosporales</taxon>
        <taxon>Streptomycetaceae</taxon>
        <taxon>Streptomyces</taxon>
    </lineage>
</organism>
<proteinExistence type="predicted"/>
<dbReference type="EMBL" id="JBIAWJ010000014">
    <property type="protein sequence ID" value="MFF4524797.1"/>
    <property type="molecule type" value="Genomic_DNA"/>
</dbReference>
<comment type="caution">
    <text evidence="1">The sequence shown here is derived from an EMBL/GenBank/DDBJ whole genome shotgun (WGS) entry which is preliminary data.</text>
</comment>
<evidence type="ECO:0008006" key="3">
    <source>
        <dbReference type="Google" id="ProtNLM"/>
    </source>
</evidence>
<accession>A0ABW6UN00</accession>